<dbReference type="SMART" id="SM00082">
    <property type="entry name" value="LRRCT"/>
    <property type="match status" value="1"/>
</dbReference>
<sequence>MIKFLLLFYIFCLIWFRTNGQNDLHCPQMCQCEKNEENGLKVKCEKIKDIKEIVFGNISAEIVHLDLSNNFITKLDESSFNTGDFSKLTRLNFSNNQIVNIFQGALDNVKSLKILDISTNPLACNCELLWLPEFSRSYGIKLKPPPKCATPEEFKGQPLKKIQVGNDIHCSQFNHNQASVLDLVPDKPQLIFEGDSLTLMCRAPRVAIGSMRESEDYITKIYWGWSEKIIDSESQDDVIFLNPREKFPSVIIDERHYSDSGILYSILKIPYITRNHSGMFDCTLISLQANLSRTVSVYVISDKTQYCFAQETNDNKGWFSWPKTIRGNNVRLPCSIEGVGGSYALRRCNEAGKWEAIDHSYCPYTRETTRILEQFSKVNLSIARGSVLESARRLKTYTSKLYEDGELKFQDPLDIVYIEKTIENYLEFVHTEKELGSIIIDIVSNLMEFPRNLLEQAQAINGTCKKLIDAVELAASYSTSADSQKSNLAIELFNIPMDISVGILCSWIKIDGHRIFQCNTASKMQSLAFHERNIEASIQFPATQYSNPQSHSHRLLVSVYQNTKLFPQNRVQGNFQVTSNIIGAKIMSQSSSLVPMIPKNLSDPIYIVLRGAPFHDDISIPKPVWWDSDLKNGTGDWSLSQGCQSLHYSHGMLMFSCNRLGFYGLVQHTKALNDFPDRPDAGAKFRYSPFAFYFGSFILFMSMWLVIVTYIFHFNEIMMGRRIKHSLINTWISISALVFIFAIGIYQTEDHKVCQFFGISIHYLSLCVLLWICVSVSNMYKRVSRNDRIGMEDDMPREEQRIKKSVLGLYFVGYGIALLICGINSAVNVKEYASYTHCFMDSSSELGALFLPASILLFFLIIMFICIRFHLRNRTVYNAHLSEGTEALEIDLLESNNAVNAARSVRSVRSVRSLSTQPTNSSADDLESSPRTQLKSYIIMLVLYLLTWIAASFAVSFPFNERVIYEEEIFSIAFALFATFLGCFTMFFYGLARSDVRAIWSKFRHCGKSSKVVTTPIKDCDRTTIGTVFYHQPMNLSRSNSHNSRHRPLSSVGSVRLKSSMEHIVDPMMVKDNGASNFMLTMQRHQASVYGDDSSNAEMFYNPSQSNAARRFFKKQRKLHKLNNIDVQRRNDFNDNSSDISSTIMSYSKPVSEMLGTSSKVNNTNIHVDENKTKMKQFSNSNILSDSCNESELFNDICNEGLRVSTLKSKINNIEANTVNNYTNLLHDNQDPVYKIDEKQKNSDKSCNINKLNDNSLCGEGPLYVNTKNLIGNTIQEVNESSDREEVEPLIVNTNTDASTLEQMNIIGLPSPPKQSQFHTPTKTENDLDLTREETYISPALEISGKSVFMQSPRTIRSKSRSLDQLNMMTSIDYHETHTRSISFNNISLLDQNNFIDMLPVSEAASVTYQITDEVHVTSSMIISREESRSPILIAPSMCDIDEFDQQSNFTISNDTVNDSSMDDLVNRNNSNSLECTAIFLNPDNTANFSIYNSSSAHRNSSPTNFSDINYQNSELSIGDFYAPQPENDMDNFILAERDNLNFGISDDDEDDDNANHEFNCSSDFLIHPQQSDEDGIDQLYQQVRGPTDIPQSVKKKPAPLPKPKNLKITRNYIFQNTGLTSPTEDESSIMD</sequence>
<dbReference type="PROSITE" id="PS50227">
    <property type="entry name" value="G_PROTEIN_RECEP_F2_3"/>
    <property type="match status" value="1"/>
</dbReference>
<feature type="signal peptide" evidence="12">
    <location>
        <begin position="1"/>
        <end position="20"/>
    </location>
</feature>
<dbReference type="InterPro" id="IPR036445">
    <property type="entry name" value="GPCR_2_extracell_dom_sf"/>
</dbReference>
<evidence type="ECO:0000313" key="17">
    <source>
        <dbReference type="Proteomes" id="UP001153620"/>
    </source>
</evidence>
<dbReference type="InterPro" id="IPR058808">
    <property type="entry name" value="GAIN_ADGRA2/3"/>
</dbReference>
<evidence type="ECO:0000256" key="6">
    <source>
        <dbReference type="ARBA" id="ARBA00022737"/>
    </source>
</evidence>
<keyword evidence="3" id="KW-0433">Leucine-rich repeat</keyword>
<dbReference type="InterPro" id="IPR000483">
    <property type="entry name" value="Cys-rich_flank_reg_C"/>
</dbReference>
<keyword evidence="7 11" id="KW-1133">Transmembrane helix</keyword>
<feature type="transmembrane region" description="Helical" evidence="11">
    <location>
        <begin position="847"/>
        <end position="867"/>
    </location>
</feature>
<dbReference type="InterPro" id="IPR001879">
    <property type="entry name" value="GPCR_2_extracellular_dom"/>
</dbReference>
<dbReference type="InterPro" id="IPR057244">
    <property type="entry name" value="GAIN_B"/>
</dbReference>
<dbReference type="Gene3D" id="2.60.40.10">
    <property type="entry name" value="Immunoglobulins"/>
    <property type="match status" value="1"/>
</dbReference>
<protein>
    <recommendedName>
        <fullName evidence="18">Adhesion G protein-coupled receptor A3</fullName>
    </recommendedName>
</protein>
<evidence type="ECO:0000256" key="8">
    <source>
        <dbReference type="ARBA" id="ARBA00023136"/>
    </source>
</evidence>
<dbReference type="Gene3D" id="1.20.1070.10">
    <property type="entry name" value="Rhodopsin 7-helix transmembrane proteins"/>
    <property type="match status" value="1"/>
</dbReference>
<feature type="domain" description="GAIN-B" evidence="13">
    <location>
        <begin position="511"/>
        <end position="673"/>
    </location>
</feature>
<dbReference type="InterPro" id="IPR051963">
    <property type="entry name" value="Adhesion_GPCR_A"/>
</dbReference>
<dbReference type="SUPFAM" id="SSF52058">
    <property type="entry name" value="L domain-like"/>
    <property type="match status" value="1"/>
</dbReference>
<evidence type="ECO:0000256" key="1">
    <source>
        <dbReference type="ARBA" id="ARBA00004141"/>
    </source>
</evidence>
<feature type="transmembrane region" description="Helical" evidence="11">
    <location>
        <begin position="759"/>
        <end position="780"/>
    </location>
</feature>
<accession>A0A9N9RUB3</accession>
<dbReference type="PROSITE" id="PS50221">
    <property type="entry name" value="GAIN_B"/>
    <property type="match status" value="1"/>
</dbReference>
<dbReference type="PANTHER" id="PTHR45930:SF4">
    <property type="entry name" value="ADHESION G PROTEIN-COUPLED RECEPTOR A3"/>
    <property type="match status" value="1"/>
</dbReference>
<dbReference type="InterPro" id="IPR032675">
    <property type="entry name" value="LRR_dom_sf"/>
</dbReference>
<feature type="domain" description="Ig-like" evidence="15">
    <location>
        <begin position="178"/>
        <end position="292"/>
    </location>
</feature>
<feature type="transmembrane region" description="Helical" evidence="11">
    <location>
        <begin position="937"/>
        <end position="957"/>
    </location>
</feature>
<evidence type="ECO:0000256" key="11">
    <source>
        <dbReference type="SAM" id="Phobius"/>
    </source>
</evidence>
<feature type="transmembrane region" description="Helical" evidence="11">
    <location>
        <begin position="969"/>
        <end position="992"/>
    </location>
</feature>
<dbReference type="Pfam" id="PF26588">
    <property type="entry name" value="GAIN_ADGRA3"/>
    <property type="match status" value="1"/>
</dbReference>
<dbReference type="InterPro" id="IPR007110">
    <property type="entry name" value="Ig-like_dom"/>
</dbReference>
<feature type="domain" description="G-protein coupled receptors family 2 profile 1" evidence="14">
    <location>
        <begin position="281"/>
        <end position="366"/>
    </location>
</feature>
<evidence type="ECO:0000256" key="10">
    <source>
        <dbReference type="ARBA" id="ARBA00023170"/>
    </source>
</evidence>
<dbReference type="GO" id="GO:0005886">
    <property type="term" value="C:plasma membrane"/>
    <property type="evidence" value="ECO:0007669"/>
    <property type="project" value="TreeGrafter"/>
</dbReference>
<gene>
    <name evidence="16" type="ORF">CHIRRI_LOCUS6294</name>
</gene>
<dbReference type="OrthoDB" id="10031018at2759"/>
<dbReference type="PROSITE" id="PS51450">
    <property type="entry name" value="LRR"/>
    <property type="match status" value="1"/>
</dbReference>
<evidence type="ECO:0000259" key="13">
    <source>
        <dbReference type="PROSITE" id="PS50221"/>
    </source>
</evidence>
<feature type="transmembrane region" description="Helical" evidence="11">
    <location>
        <begin position="807"/>
        <end position="827"/>
    </location>
</feature>
<dbReference type="Proteomes" id="UP001153620">
    <property type="component" value="Chromosome 2"/>
</dbReference>
<evidence type="ECO:0000256" key="12">
    <source>
        <dbReference type="SAM" id="SignalP"/>
    </source>
</evidence>
<evidence type="ECO:0008006" key="18">
    <source>
        <dbReference type="Google" id="ProtNLM"/>
    </source>
</evidence>
<dbReference type="InterPro" id="IPR001611">
    <property type="entry name" value="Leu-rich_rpt"/>
</dbReference>
<feature type="transmembrane region" description="Helical" evidence="11">
    <location>
        <begin position="690"/>
        <end position="714"/>
    </location>
</feature>
<dbReference type="InterPro" id="IPR013783">
    <property type="entry name" value="Ig-like_fold"/>
</dbReference>
<dbReference type="Pfam" id="PF00002">
    <property type="entry name" value="7tm_2"/>
    <property type="match status" value="1"/>
</dbReference>
<comment type="similarity">
    <text evidence="2">Belongs to the G-protein coupled receptor 2 family. Adhesion G-protein coupled receptor (ADGR) subfamily.</text>
</comment>
<keyword evidence="17" id="KW-1185">Reference proteome</keyword>
<keyword evidence="9" id="KW-1015">Disulfide bond</keyword>
<evidence type="ECO:0000256" key="2">
    <source>
        <dbReference type="ARBA" id="ARBA00007343"/>
    </source>
</evidence>
<evidence type="ECO:0000256" key="3">
    <source>
        <dbReference type="ARBA" id="ARBA00022614"/>
    </source>
</evidence>
<dbReference type="EMBL" id="OU895878">
    <property type="protein sequence ID" value="CAG9803394.1"/>
    <property type="molecule type" value="Genomic_DNA"/>
</dbReference>
<reference evidence="16" key="1">
    <citation type="submission" date="2022-01" db="EMBL/GenBank/DDBJ databases">
        <authorList>
            <person name="King R."/>
        </authorList>
    </citation>
    <scope>NUCLEOTIDE SEQUENCE</scope>
</reference>
<evidence type="ECO:0000256" key="4">
    <source>
        <dbReference type="ARBA" id="ARBA00022692"/>
    </source>
</evidence>
<keyword evidence="6" id="KW-0677">Repeat</keyword>
<name>A0A9N9RUB3_9DIPT</name>
<feature type="chain" id="PRO_5040331224" description="Adhesion G protein-coupled receptor A3" evidence="12">
    <location>
        <begin position="21"/>
        <end position="1632"/>
    </location>
</feature>
<evidence type="ECO:0000313" key="16">
    <source>
        <dbReference type="EMBL" id="CAG9803394.1"/>
    </source>
</evidence>
<evidence type="ECO:0000259" key="15">
    <source>
        <dbReference type="PROSITE" id="PS50835"/>
    </source>
</evidence>
<keyword evidence="8 11" id="KW-0472">Membrane</keyword>
<dbReference type="SUPFAM" id="SSF111418">
    <property type="entry name" value="Hormone receptor domain"/>
    <property type="match status" value="1"/>
</dbReference>
<feature type="transmembrane region" description="Helical" evidence="11">
    <location>
        <begin position="726"/>
        <end position="747"/>
    </location>
</feature>
<evidence type="ECO:0000256" key="9">
    <source>
        <dbReference type="ARBA" id="ARBA00023157"/>
    </source>
</evidence>
<evidence type="ECO:0000256" key="5">
    <source>
        <dbReference type="ARBA" id="ARBA00022729"/>
    </source>
</evidence>
<dbReference type="PANTHER" id="PTHR45930">
    <property type="entry name" value="G-PROTEIN COUPLED RECEPTOR 124-LIKE PROTEIN"/>
    <property type="match status" value="1"/>
</dbReference>
<dbReference type="Gene3D" id="3.80.10.10">
    <property type="entry name" value="Ribonuclease Inhibitor"/>
    <property type="match status" value="2"/>
</dbReference>
<evidence type="ECO:0000256" key="7">
    <source>
        <dbReference type="ARBA" id="ARBA00022989"/>
    </source>
</evidence>
<keyword evidence="4 11" id="KW-0812">Transmembrane</keyword>
<organism evidence="16 17">
    <name type="scientific">Chironomus riparius</name>
    <dbReference type="NCBI Taxonomy" id="315576"/>
    <lineage>
        <taxon>Eukaryota</taxon>
        <taxon>Metazoa</taxon>
        <taxon>Ecdysozoa</taxon>
        <taxon>Arthropoda</taxon>
        <taxon>Hexapoda</taxon>
        <taxon>Insecta</taxon>
        <taxon>Pterygota</taxon>
        <taxon>Neoptera</taxon>
        <taxon>Endopterygota</taxon>
        <taxon>Diptera</taxon>
        <taxon>Nematocera</taxon>
        <taxon>Chironomoidea</taxon>
        <taxon>Chironomidae</taxon>
        <taxon>Chironominae</taxon>
        <taxon>Chironomus</taxon>
    </lineage>
</organism>
<comment type="subcellular location">
    <subcellularLocation>
        <location evidence="1">Membrane</location>
        <topology evidence="1">Multi-pass membrane protein</topology>
    </subcellularLocation>
</comment>
<dbReference type="Pfam" id="PF13855">
    <property type="entry name" value="LRR_8"/>
    <property type="match status" value="1"/>
</dbReference>
<keyword evidence="5 12" id="KW-0732">Signal</keyword>
<keyword evidence="10" id="KW-0675">Receptor</keyword>
<evidence type="ECO:0000259" key="14">
    <source>
        <dbReference type="PROSITE" id="PS50227"/>
    </source>
</evidence>
<reference evidence="16" key="2">
    <citation type="submission" date="2022-10" db="EMBL/GenBank/DDBJ databases">
        <authorList>
            <consortium name="ENA_rothamsted_submissions"/>
            <consortium name="culmorum"/>
            <person name="King R."/>
        </authorList>
    </citation>
    <scope>NUCLEOTIDE SEQUENCE</scope>
</reference>
<dbReference type="InterPro" id="IPR000832">
    <property type="entry name" value="GPCR_2_secretin-like"/>
</dbReference>
<proteinExistence type="inferred from homology"/>
<dbReference type="GO" id="GO:0007166">
    <property type="term" value="P:cell surface receptor signaling pathway"/>
    <property type="evidence" value="ECO:0007669"/>
    <property type="project" value="TreeGrafter"/>
</dbReference>
<dbReference type="GO" id="GO:0004930">
    <property type="term" value="F:G protein-coupled receptor activity"/>
    <property type="evidence" value="ECO:0007669"/>
    <property type="project" value="InterPro"/>
</dbReference>
<dbReference type="PROSITE" id="PS50835">
    <property type="entry name" value="IG_LIKE"/>
    <property type="match status" value="1"/>
</dbReference>